<dbReference type="AlphaFoldDB" id="A0A075AWZ0"/>
<accession>A0A075AWZ0</accession>
<proteinExistence type="predicted"/>
<sequence length="193" mass="22738">MYPTGKYKFAVRFKFDIKLYSSKTFLKGEGPERGMLYCNFENEVDDPYHVFLTKYFKDRSSWLYYIEVINGGHGAHIETPNGSITIRAIENVRLYEFKYLDNLYMWMGENYHTNVTLYHNKEPALMRLLKVGEFNLNEYEIFKRGTVSIMHEYLHLSSLVIATAFAVYKMELKQVSYKNTATENIKDLSSSLH</sequence>
<evidence type="ECO:0000313" key="1">
    <source>
        <dbReference type="EMBL" id="EPZ34772.1"/>
    </source>
</evidence>
<dbReference type="HOGENOM" id="CLU_1409532_0_0_1"/>
<evidence type="ECO:0000313" key="2">
    <source>
        <dbReference type="Proteomes" id="UP000030755"/>
    </source>
</evidence>
<dbReference type="EMBL" id="KE560917">
    <property type="protein sequence ID" value="EPZ34772.1"/>
    <property type="molecule type" value="Genomic_DNA"/>
</dbReference>
<protein>
    <submittedName>
        <fullName evidence="1">Uncharacterized protein</fullName>
    </submittedName>
</protein>
<dbReference type="Proteomes" id="UP000030755">
    <property type="component" value="Unassembled WGS sequence"/>
</dbReference>
<reference evidence="1 2" key="1">
    <citation type="journal article" date="2013" name="Curr. Biol.">
        <title>Shared signatures of parasitism and phylogenomics unite Cryptomycota and microsporidia.</title>
        <authorList>
            <person name="James T.Y."/>
            <person name="Pelin A."/>
            <person name="Bonen L."/>
            <person name="Ahrendt S."/>
            <person name="Sain D."/>
            <person name="Corradi N."/>
            <person name="Stajich J.E."/>
        </authorList>
    </citation>
    <scope>NUCLEOTIDE SEQUENCE [LARGE SCALE GENOMIC DNA]</scope>
    <source>
        <strain evidence="1 2">CSF55</strain>
    </source>
</reference>
<organism evidence="1 2">
    <name type="scientific">Rozella allomycis (strain CSF55)</name>
    <dbReference type="NCBI Taxonomy" id="988480"/>
    <lineage>
        <taxon>Eukaryota</taxon>
        <taxon>Fungi</taxon>
        <taxon>Fungi incertae sedis</taxon>
        <taxon>Cryptomycota</taxon>
        <taxon>Cryptomycota incertae sedis</taxon>
        <taxon>Rozella</taxon>
    </lineage>
</organism>
<gene>
    <name evidence="1" type="ORF">O9G_004484</name>
</gene>
<keyword evidence="2" id="KW-1185">Reference proteome</keyword>
<name>A0A075AWZ0_ROZAC</name>